<dbReference type="Pfam" id="PF13768">
    <property type="entry name" value="VWA_3"/>
    <property type="match status" value="1"/>
</dbReference>
<reference evidence="9" key="2">
    <citation type="submission" date="2019-01" db="UniProtKB">
        <authorList>
            <consortium name="EnsemblPlants"/>
        </authorList>
    </citation>
    <scope>IDENTIFICATION</scope>
    <source>
        <strain evidence="9">cv. Heinz 1706</strain>
    </source>
</reference>
<dbReference type="GO" id="GO:0003723">
    <property type="term" value="F:RNA binding"/>
    <property type="evidence" value="ECO:0007669"/>
    <property type="project" value="UniProtKB-KW"/>
</dbReference>
<dbReference type="PROSITE" id="PS50234">
    <property type="entry name" value="VWFA"/>
    <property type="match status" value="1"/>
</dbReference>
<dbReference type="InterPro" id="IPR036465">
    <property type="entry name" value="vWFA_dom_sf"/>
</dbReference>
<dbReference type="PANTHER" id="PTHR46503">
    <property type="entry name" value="INTER-ALPHA-TRYPSIN INHIBITOR HEAVY CHAIN-LIKE PROTEIN"/>
    <property type="match status" value="1"/>
</dbReference>
<dbReference type="STRING" id="4081.A0A3Q7FW48"/>
<evidence type="ECO:0000256" key="6">
    <source>
        <dbReference type="ARBA" id="ARBA00023274"/>
    </source>
</evidence>
<dbReference type="OMA" id="ACFECIS"/>
<dbReference type="Gene3D" id="3.40.50.410">
    <property type="entry name" value="von Willebrand factor, type A domain"/>
    <property type="match status" value="1"/>
</dbReference>
<dbReference type="GO" id="GO:0042538">
    <property type="term" value="P:hyperosmotic salinity response"/>
    <property type="evidence" value="ECO:0007669"/>
    <property type="project" value="UniProtKB-ARBA"/>
</dbReference>
<sequence length="827" mass="91605">MADEFASSVDMGLQLTKRIYYGKNPPKPLVMEKKSSEINNLPTAPMVYAVVRDPSMVDNPDIPSYQPYVHGRCDPPALIPLDMQGIAMEVDCYMDTAFVTVNGTWRVHCIASSRYCDCRIAVPMGEQGSVLGVEIETPSRSYSTLLIESNDTKDAGLVANAKDGFLLNRRIYTLKVPQVAGGSILSVKVSWSQKILYQDGQFSFSIPFSFPWYVNPIAKLLCKKERIRLNVNSGMGKEIICGSCSHPLKETRRLVGTLGFLYESEVRAWSMDDFSFSYKVRPLPVHSSEILGSVLLNSVSMLDVDQREMFCFNLYPPAVNTMKVFRKEVVYVVDISASMQGRPLENIKSALLAALSKLSPADTFNIIAFNGKSLLFSSSLMLSGKESIGKATQWIDQNFVAEGSTDISLPLNQAIEMLSKNGDSIPLVFLITDGSVGDEREICEALRGRLMKSGLNSPRISTFGIGLYCNHYFLQMLAQIGRGYYDAAYDLDSISSRLERLLNGTSSVILADLKIEALESLDSFELYPCYLPDLLSSRPLIVSGRFIGTCPGSVKVSGTLADLSSFVVNVKVQKAKDLPLERVFAKRQIETITGNAWFSGSKQLEEMVAKLSLQTGVPSEYTNLILVENLKEKQTSKLETVDEKASDQLNVKKIIYLRALGVGFGNLKATADNLPVEAAEPKLHETSEMFCSRVSDQCAVTLAQICTALACFECISFCCEKLLVLLRDGRKLLGILRSFDQFANAVLESACERAIVGDLYCDIPLGLYIIRGENVVLIGELDVDKEELPPHMTRVSEAEIRRAQKAERDSTDLKGSMRKRMEFLDMD</sequence>
<dbReference type="GO" id="GO:1990904">
    <property type="term" value="C:ribonucleoprotein complex"/>
    <property type="evidence" value="ECO:0007669"/>
    <property type="project" value="UniProtKB-KW"/>
</dbReference>
<evidence type="ECO:0000256" key="4">
    <source>
        <dbReference type="ARBA" id="ARBA00022664"/>
    </source>
</evidence>
<reference evidence="9" key="1">
    <citation type="journal article" date="2012" name="Nature">
        <title>The tomato genome sequence provides insights into fleshy fruit evolution.</title>
        <authorList>
            <consortium name="Tomato Genome Consortium"/>
        </authorList>
    </citation>
    <scope>NUCLEOTIDE SEQUENCE [LARGE SCALE GENOMIC DNA]</scope>
    <source>
        <strain evidence="9">cv. Heinz 1706</strain>
    </source>
</reference>
<dbReference type="InterPro" id="IPR010920">
    <property type="entry name" value="LSM_dom_sf"/>
</dbReference>
<protein>
    <recommendedName>
        <fullName evidence="8">VWFA domain-containing protein</fullName>
    </recommendedName>
</protein>
<dbReference type="Gramene" id="Solyc03g122270.3.1">
    <property type="protein sequence ID" value="Solyc03g122270.3.1"/>
    <property type="gene ID" value="Solyc03g122270.3"/>
</dbReference>
<accession>A0A3Q7FW48</accession>
<dbReference type="PaxDb" id="4081-Solyc03g122270.2.1"/>
<dbReference type="InterPro" id="IPR034104">
    <property type="entry name" value="Lsm1"/>
</dbReference>
<dbReference type="AlphaFoldDB" id="A0A3Q7FW48"/>
<evidence type="ECO:0000256" key="1">
    <source>
        <dbReference type="ARBA" id="ARBA00004201"/>
    </source>
</evidence>
<dbReference type="InParanoid" id="A0A3Q7FW48"/>
<keyword evidence="10" id="KW-1185">Reference proteome</keyword>
<evidence type="ECO:0000313" key="9">
    <source>
        <dbReference type="EnsemblPlants" id="Solyc03g122270.3.1"/>
    </source>
</evidence>
<dbReference type="EnsemblPlants" id="Solyc03g122270.3.1">
    <property type="protein sequence ID" value="Solyc03g122270.3.1"/>
    <property type="gene ID" value="Solyc03g122270.3"/>
</dbReference>
<comment type="subcellular location">
    <subcellularLocation>
        <location evidence="1">Cytoplasm</location>
        <location evidence="1">P-body</location>
    </subcellularLocation>
</comment>
<comment type="function">
    <text evidence="7">Component of the cytoplasmic LSM1-LSM7 complex which is involved in mRNA degradation by promoting decapping and leading to accurate 5'-3' mRNA decay. LSM1A and LSM1B are essential for the formation of the cytoplasmic LSM1-LSM7 complex which regulates developmental gene expression by the decapping of specific development-related transcripts. Required for P-body formation during heat stress.</text>
</comment>
<dbReference type="SMART" id="SM00327">
    <property type="entry name" value="VWA"/>
    <property type="match status" value="1"/>
</dbReference>
<organism evidence="9">
    <name type="scientific">Solanum lycopersicum</name>
    <name type="common">Tomato</name>
    <name type="synonym">Lycopersicon esculentum</name>
    <dbReference type="NCBI Taxonomy" id="4081"/>
    <lineage>
        <taxon>Eukaryota</taxon>
        <taxon>Viridiplantae</taxon>
        <taxon>Streptophyta</taxon>
        <taxon>Embryophyta</taxon>
        <taxon>Tracheophyta</taxon>
        <taxon>Spermatophyta</taxon>
        <taxon>Magnoliopsida</taxon>
        <taxon>eudicotyledons</taxon>
        <taxon>Gunneridae</taxon>
        <taxon>Pentapetalae</taxon>
        <taxon>asterids</taxon>
        <taxon>lamiids</taxon>
        <taxon>Solanales</taxon>
        <taxon>Solanaceae</taxon>
        <taxon>Solanoideae</taxon>
        <taxon>Solaneae</taxon>
        <taxon>Solanum</taxon>
        <taxon>Solanum subgen. Lycopersicon</taxon>
    </lineage>
</organism>
<dbReference type="Pfam" id="PF01423">
    <property type="entry name" value="LSM"/>
    <property type="match status" value="1"/>
</dbReference>
<dbReference type="SUPFAM" id="SSF50182">
    <property type="entry name" value="Sm-like ribonucleoproteins"/>
    <property type="match status" value="1"/>
</dbReference>
<proteinExistence type="inferred from homology"/>
<dbReference type="SMART" id="SM00651">
    <property type="entry name" value="Sm"/>
    <property type="match status" value="1"/>
</dbReference>
<evidence type="ECO:0000256" key="3">
    <source>
        <dbReference type="ARBA" id="ARBA00022490"/>
    </source>
</evidence>
<evidence type="ECO:0000256" key="2">
    <source>
        <dbReference type="ARBA" id="ARBA00006850"/>
    </source>
</evidence>
<evidence type="ECO:0000313" key="10">
    <source>
        <dbReference type="Proteomes" id="UP000004994"/>
    </source>
</evidence>
<feature type="domain" description="VWFA" evidence="8">
    <location>
        <begin position="328"/>
        <end position="505"/>
    </location>
</feature>
<evidence type="ECO:0000259" key="8">
    <source>
        <dbReference type="PROSITE" id="PS50234"/>
    </source>
</evidence>
<dbReference type="CDD" id="cd01728">
    <property type="entry name" value="LSm1"/>
    <property type="match status" value="1"/>
</dbReference>
<dbReference type="InterPro" id="IPR001163">
    <property type="entry name" value="Sm_dom_euk/arc"/>
</dbReference>
<keyword evidence="5" id="KW-0694">RNA-binding</keyword>
<dbReference type="GO" id="GO:0000956">
    <property type="term" value="P:nuclear-transcribed mRNA catabolic process"/>
    <property type="evidence" value="ECO:0007669"/>
    <property type="project" value="InterPro"/>
</dbReference>
<keyword evidence="4" id="KW-0507">mRNA processing</keyword>
<keyword evidence="6" id="KW-0687">Ribonucleoprotein</keyword>
<comment type="similarity">
    <text evidence="2">Belongs to the snRNP Sm proteins family.</text>
</comment>
<evidence type="ECO:0000256" key="7">
    <source>
        <dbReference type="ARBA" id="ARBA00058260"/>
    </source>
</evidence>
<keyword evidence="3" id="KW-0963">Cytoplasm</keyword>
<name>A0A3Q7FW48_SOLLC</name>
<dbReference type="InterPro" id="IPR002035">
    <property type="entry name" value="VWF_A"/>
</dbReference>
<dbReference type="FunFam" id="2.30.30.100:FF:000029">
    <property type="entry name" value="U6 snRNA-associated Sm-like protein LSm1"/>
    <property type="match status" value="1"/>
</dbReference>
<evidence type="ECO:0000256" key="5">
    <source>
        <dbReference type="ARBA" id="ARBA00022884"/>
    </source>
</evidence>
<dbReference type="GO" id="GO:0006397">
    <property type="term" value="P:mRNA processing"/>
    <property type="evidence" value="ECO:0007669"/>
    <property type="project" value="UniProtKB-KW"/>
</dbReference>
<dbReference type="GO" id="GO:0009631">
    <property type="term" value="P:cold acclimation"/>
    <property type="evidence" value="ECO:0007669"/>
    <property type="project" value="UniProtKB-ARBA"/>
</dbReference>
<dbReference type="GO" id="GO:0000932">
    <property type="term" value="C:P-body"/>
    <property type="evidence" value="ECO:0007669"/>
    <property type="project" value="UniProtKB-SubCell"/>
</dbReference>
<dbReference type="PANTHER" id="PTHR46503:SF9">
    <property type="entry name" value="INTER ALPHA-TRYPSIN INHIBITOR, HEAVY CHAIN-LIKE PROTEIN"/>
    <property type="match status" value="1"/>
</dbReference>
<dbReference type="SUPFAM" id="SSF53300">
    <property type="entry name" value="vWA-like"/>
    <property type="match status" value="1"/>
</dbReference>
<dbReference type="Gene3D" id="2.30.30.100">
    <property type="match status" value="1"/>
</dbReference>
<dbReference type="Proteomes" id="UP000004994">
    <property type="component" value="Chromosome 3"/>
</dbReference>